<dbReference type="AlphaFoldDB" id="A0A4Y2FRK1"/>
<dbReference type="EMBL" id="BGPR01001055">
    <property type="protein sequence ID" value="GBM44110.1"/>
    <property type="molecule type" value="Genomic_DNA"/>
</dbReference>
<evidence type="ECO:0000313" key="2">
    <source>
        <dbReference type="Proteomes" id="UP000499080"/>
    </source>
</evidence>
<protein>
    <submittedName>
        <fullName evidence="1">Uncharacterized protein</fullName>
    </submittedName>
</protein>
<proteinExistence type="predicted"/>
<comment type="caution">
    <text evidence="1">The sequence shown here is derived from an EMBL/GenBank/DDBJ whole genome shotgun (WGS) entry which is preliminary data.</text>
</comment>
<sequence length="146" mass="16703">MAVSIQNPVKCEIRSVIRLLYAKRKCPADIHRQIVFVYGNIMNKQNVLRSGILLSLKVGQMYEEHRTGRPFVISDALLRRTEEAIQANRRLILRELHKIIPEVSMTTLHECVTVTLGYDKLCGICLLVLTQRMKPKHFSNVSSGKC</sequence>
<gene>
    <name evidence="1" type="ORF">AVEN_242219_1</name>
</gene>
<keyword evidence="2" id="KW-1185">Reference proteome</keyword>
<organism evidence="1 2">
    <name type="scientific">Araneus ventricosus</name>
    <name type="common">Orbweaver spider</name>
    <name type="synonym">Epeira ventricosa</name>
    <dbReference type="NCBI Taxonomy" id="182803"/>
    <lineage>
        <taxon>Eukaryota</taxon>
        <taxon>Metazoa</taxon>
        <taxon>Ecdysozoa</taxon>
        <taxon>Arthropoda</taxon>
        <taxon>Chelicerata</taxon>
        <taxon>Arachnida</taxon>
        <taxon>Araneae</taxon>
        <taxon>Araneomorphae</taxon>
        <taxon>Entelegynae</taxon>
        <taxon>Araneoidea</taxon>
        <taxon>Araneidae</taxon>
        <taxon>Araneus</taxon>
    </lineage>
</organism>
<reference evidence="1 2" key="1">
    <citation type="journal article" date="2019" name="Sci. Rep.">
        <title>Orb-weaving spider Araneus ventricosus genome elucidates the spidroin gene catalogue.</title>
        <authorList>
            <person name="Kono N."/>
            <person name="Nakamura H."/>
            <person name="Ohtoshi R."/>
            <person name="Moran D.A.P."/>
            <person name="Shinohara A."/>
            <person name="Yoshida Y."/>
            <person name="Fujiwara M."/>
            <person name="Mori M."/>
            <person name="Tomita M."/>
            <person name="Arakawa K."/>
        </authorList>
    </citation>
    <scope>NUCLEOTIDE SEQUENCE [LARGE SCALE GENOMIC DNA]</scope>
</reference>
<evidence type="ECO:0000313" key="1">
    <source>
        <dbReference type="EMBL" id="GBM44110.1"/>
    </source>
</evidence>
<name>A0A4Y2FRK1_ARAVE</name>
<accession>A0A4Y2FRK1</accession>
<dbReference type="OrthoDB" id="6154603at2759"/>
<dbReference type="Proteomes" id="UP000499080">
    <property type="component" value="Unassembled WGS sequence"/>
</dbReference>